<evidence type="ECO:0000256" key="1">
    <source>
        <dbReference type="ARBA" id="ARBA00030881"/>
    </source>
</evidence>
<dbReference type="Pfam" id="PF01476">
    <property type="entry name" value="LysM"/>
    <property type="match status" value="3"/>
</dbReference>
<dbReference type="Gene3D" id="3.10.350.10">
    <property type="entry name" value="LysM domain"/>
    <property type="match status" value="3"/>
</dbReference>
<evidence type="ECO:0000256" key="2">
    <source>
        <dbReference type="ARBA" id="ARBA00032390"/>
    </source>
</evidence>
<comment type="caution">
    <text evidence="4">The sequence shown here is derived from an EMBL/GenBank/DDBJ whole genome shotgun (WGS) entry which is preliminary data.</text>
</comment>
<dbReference type="SUPFAM" id="SSF54106">
    <property type="entry name" value="LysM domain"/>
    <property type="match status" value="3"/>
</dbReference>
<dbReference type="SUPFAM" id="SSF55846">
    <property type="entry name" value="N-acetylmuramoyl-L-alanine amidase-like"/>
    <property type="match status" value="1"/>
</dbReference>
<dbReference type="InterPro" id="IPR018392">
    <property type="entry name" value="LysM"/>
</dbReference>
<evidence type="ECO:0000313" key="4">
    <source>
        <dbReference type="EMBL" id="TDK58133.1"/>
    </source>
</evidence>
<evidence type="ECO:0000259" key="3">
    <source>
        <dbReference type="PROSITE" id="PS51782"/>
    </source>
</evidence>
<gene>
    <name evidence="4" type="ORF">E2K98_24770</name>
</gene>
<name>A0A4R5VJR6_9BACI</name>
<dbReference type="CDD" id="cd06583">
    <property type="entry name" value="PGRP"/>
    <property type="match status" value="1"/>
</dbReference>
<dbReference type="InterPro" id="IPR002502">
    <property type="entry name" value="Amidase_domain"/>
</dbReference>
<dbReference type="SMART" id="SM00257">
    <property type="entry name" value="LysM"/>
    <property type="match status" value="3"/>
</dbReference>
<evidence type="ECO:0000313" key="5">
    <source>
        <dbReference type="Proteomes" id="UP000295132"/>
    </source>
</evidence>
<dbReference type="PANTHER" id="PTHR33734:SF22">
    <property type="entry name" value="MEMBRANE-BOUND LYTIC MUREIN TRANSGLYCOSYLASE D"/>
    <property type="match status" value="1"/>
</dbReference>
<dbReference type="GO" id="GO:0008745">
    <property type="term" value="F:N-acetylmuramoyl-L-alanine amidase activity"/>
    <property type="evidence" value="ECO:0007669"/>
    <property type="project" value="InterPro"/>
</dbReference>
<dbReference type="RefSeq" id="WP_133338958.1">
    <property type="nucleotide sequence ID" value="NZ_SMYO01000017.1"/>
</dbReference>
<dbReference type="AlphaFoldDB" id="A0A4R5VJR6"/>
<accession>A0A4R5VJR6</accession>
<dbReference type="PANTHER" id="PTHR33734">
    <property type="entry name" value="LYSM DOMAIN-CONTAINING GPI-ANCHORED PROTEIN 2"/>
    <property type="match status" value="1"/>
</dbReference>
<dbReference type="InterPro" id="IPR036779">
    <property type="entry name" value="LysM_dom_sf"/>
</dbReference>
<dbReference type="PROSITE" id="PS51782">
    <property type="entry name" value="LYSM"/>
    <property type="match status" value="3"/>
</dbReference>
<feature type="domain" description="LysM" evidence="3">
    <location>
        <begin position="2"/>
        <end position="46"/>
    </location>
</feature>
<dbReference type="Pfam" id="PF01510">
    <property type="entry name" value="Amidase_2"/>
    <property type="match status" value="1"/>
</dbReference>
<dbReference type="GO" id="GO:0009253">
    <property type="term" value="P:peptidoglycan catabolic process"/>
    <property type="evidence" value="ECO:0007669"/>
    <property type="project" value="InterPro"/>
</dbReference>
<organism evidence="4 5">
    <name type="scientific">Bacillus salipaludis</name>
    <dbReference type="NCBI Taxonomy" id="2547811"/>
    <lineage>
        <taxon>Bacteria</taxon>
        <taxon>Bacillati</taxon>
        <taxon>Bacillota</taxon>
        <taxon>Bacilli</taxon>
        <taxon>Bacillales</taxon>
        <taxon>Bacillaceae</taxon>
        <taxon>Bacillus</taxon>
    </lineage>
</organism>
<dbReference type="SMART" id="SM00644">
    <property type="entry name" value="Ami_2"/>
    <property type="match status" value="1"/>
</dbReference>
<reference evidence="4 5" key="1">
    <citation type="submission" date="2019-03" db="EMBL/GenBank/DDBJ databases">
        <title>Bacillus niacini sp. nov. a Nicotinate-Metabolizing Mesophile Isolated from Soil.</title>
        <authorList>
            <person name="Zhang G."/>
        </authorList>
    </citation>
    <scope>NUCLEOTIDE SEQUENCE [LARGE SCALE GENOMIC DNA]</scope>
    <source>
        <strain evidence="4 5">WN066</strain>
    </source>
</reference>
<dbReference type="Proteomes" id="UP000295132">
    <property type="component" value="Unassembled WGS sequence"/>
</dbReference>
<feature type="domain" description="LysM" evidence="3">
    <location>
        <begin position="292"/>
        <end position="336"/>
    </location>
</feature>
<sequence length="338" mass="38067">MQIHVVQPGESLRQIAQRYSTTVQEIIIMNNIQNPSMIYPGYKLSIPFVGTRIVSIRDLYLPLQNSKPRTEIVTHVVIHFISNAASKPNDPYNIQDVYRIFLNNGVSSHYLIGRSGEVYRLVDENRVAYHAGKGNLPGFPSYQNRLNEYSIGIELLAIGTRDEMLPLMSAQTYEAIAPSNIGYTDAQYRSLNLLLDDIIGRHPTIKRDRQHIVGHDEYAPGRKTDPGKLFDWSRINFTGQLVHTVKGGESLWLIAQKYGTTINSIAKWNNINPNSPLWVGQKLTIPVKNQGTTYTVQSGDSLWKIAQKFGVSFEALAKMNNLSSNAYLVVGQKLIIPR</sequence>
<feature type="domain" description="LysM" evidence="3">
    <location>
        <begin position="241"/>
        <end position="285"/>
    </location>
</feature>
<dbReference type="CDD" id="cd00118">
    <property type="entry name" value="LysM"/>
    <property type="match status" value="3"/>
</dbReference>
<proteinExistence type="predicted"/>
<dbReference type="EMBL" id="SMYO01000017">
    <property type="protein sequence ID" value="TDK58133.1"/>
    <property type="molecule type" value="Genomic_DNA"/>
</dbReference>
<dbReference type="InterPro" id="IPR036505">
    <property type="entry name" value="Amidase/PGRP_sf"/>
</dbReference>
<protein>
    <recommendedName>
        <fullName evidence="2">Autolysin</fullName>
    </recommendedName>
    <alternativeName>
        <fullName evidence="1">Cell wall hydrolase</fullName>
    </alternativeName>
</protein>
<dbReference type="Gene3D" id="3.40.80.10">
    <property type="entry name" value="Peptidoglycan recognition protein-like"/>
    <property type="match status" value="1"/>
</dbReference>